<protein>
    <recommendedName>
        <fullName evidence="3">Retrovirus-related Pol polyprotein from transposon TNT 1-94</fullName>
    </recommendedName>
</protein>
<dbReference type="EMBL" id="BKCJ011405440">
    <property type="protein sequence ID" value="GFD30589.1"/>
    <property type="molecule type" value="Genomic_DNA"/>
</dbReference>
<gene>
    <name evidence="2" type="ORF">Tci_902558</name>
</gene>
<name>A0A699V9Z5_TANCI</name>
<organism evidence="2">
    <name type="scientific">Tanacetum cinerariifolium</name>
    <name type="common">Dalmatian daisy</name>
    <name type="synonym">Chrysanthemum cinerariifolium</name>
    <dbReference type="NCBI Taxonomy" id="118510"/>
    <lineage>
        <taxon>Eukaryota</taxon>
        <taxon>Viridiplantae</taxon>
        <taxon>Streptophyta</taxon>
        <taxon>Embryophyta</taxon>
        <taxon>Tracheophyta</taxon>
        <taxon>Spermatophyta</taxon>
        <taxon>Magnoliopsida</taxon>
        <taxon>eudicotyledons</taxon>
        <taxon>Gunneridae</taxon>
        <taxon>Pentapetalae</taxon>
        <taxon>asterids</taxon>
        <taxon>campanulids</taxon>
        <taxon>Asterales</taxon>
        <taxon>Asteraceae</taxon>
        <taxon>Asteroideae</taxon>
        <taxon>Anthemideae</taxon>
        <taxon>Anthemidinae</taxon>
        <taxon>Tanacetum</taxon>
    </lineage>
</organism>
<evidence type="ECO:0008006" key="3">
    <source>
        <dbReference type="Google" id="ProtNLM"/>
    </source>
</evidence>
<evidence type="ECO:0000256" key="1">
    <source>
        <dbReference type="SAM" id="MobiDB-lite"/>
    </source>
</evidence>
<feature type="non-terminal residue" evidence="2">
    <location>
        <position position="92"/>
    </location>
</feature>
<feature type="non-terminal residue" evidence="2">
    <location>
        <position position="1"/>
    </location>
</feature>
<dbReference type="AlphaFoldDB" id="A0A699V9Z5"/>
<sequence length="92" mass="9920">SDHLANFDGKADEGYIVGYSASNKAYRCTMCLIKGRRDYESEEQRATSDAERLGLGFAKDAEELQKRASATTVPPGSIPVPSGDTMVSTDDV</sequence>
<proteinExistence type="predicted"/>
<comment type="caution">
    <text evidence="2">The sequence shown here is derived from an EMBL/GenBank/DDBJ whole genome shotgun (WGS) entry which is preliminary data.</text>
</comment>
<accession>A0A699V9Z5</accession>
<evidence type="ECO:0000313" key="2">
    <source>
        <dbReference type="EMBL" id="GFD30589.1"/>
    </source>
</evidence>
<reference evidence="2" key="1">
    <citation type="journal article" date="2019" name="Sci. Rep.">
        <title>Draft genome of Tanacetum cinerariifolium, the natural source of mosquito coil.</title>
        <authorList>
            <person name="Yamashiro T."/>
            <person name="Shiraishi A."/>
            <person name="Satake H."/>
            <person name="Nakayama K."/>
        </authorList>
    </citation>
    <scope>NUCLEOTIDE SEQUENCE</scope>
</reference>
<feature type="region of interest" description="Disordered" evidence="1">
    <location>
        <begin position="65"/>
        <end position="92"/>
    </location>
</feature>